<evidence type="ECO:0000259" key="4">
    <source>
        <dbReference type="PROSITE" id="PS51304"/>
    </source>
</evidence>
<comment type="caution">
    <text evidence="5">The sequence shown here is derived from an EMBL/GenBank/DDBJ whole genome shotgun (WGS) entry which is preliminary data.</text>
</comment>
<feature type="signal peptide" evidence="3">
    <location>
        <begin position="1"/>
        <end position="28"/>
    </location>
</feature>
<dbReference type="InterPro" id="IPR001079">
    <property type="entry name" value="Galectin_CRD"/>
</dbReference>
<accession>A0AAE0YN19</accession>
<dbReference type="AlphaFoldDB" id="A0AAE0YN19"/>
<evidence type="ECO:0000256" key="1">
    <source>
        <dbReference type="ARBA" id="ARBA00022734"/>
    </source>
</evidence>
<dbReference type="Pfam" id="PF00337">
    <property type="entry name" value="Gal-bind_lectin"/>
    <property type="match status" value="1"/>
</dbReference>
<keyword evidence="3" id="KW-0732">Signal</keyword>
<organism evidence="5 6">
    <name type="scientific">Elysia crispata</name>
    <name type="common">lettuce slug</name>
    <dbReference type="NCBI Taxonomy" id="231223"/>
    <lineage>
        <taxon>Eukaryota</taxon>
        <taxon>Metazoa</taxon>
        <taxon>Spiralia</taxon>
        <taxon>Lophotrochozoa</taxon>
        <taxon>Mollusca</taxon>
        <taxon>Gastropoda</taxon>
        <taxon>Heterobranchia</taxon>
        <taxon>Euthyneura</taxon>
        <taxon>Panpulmonata</taxon>
        <taxon>Sacoglossa</taxon>
        <taxon>Placobranchoidea</taxon>
        <taxon>Plakobranchidae</taxon>
        <taxon>Elysia</taxon>
    </lineage>
</organism>
<dbReference type="InterPro" id="IPR013320">
    <property type="entry name" value="ConA-like_dom_sf"/>
</dbReference>
<dbReference type="Gene3D" id="2.60.120.200">
    <property type="match status" value="1"/>
</dbReference>
<sequence length="236" mass="26449">MMFLCHHSMWKQHRLHVLYSLISALTCSIENAESCTKVTKSLGYEPGSPQGADCTYVTGPAGVCSIKCAANEKCRLVYNMPCDVSVEPCQCAYCDQVTTVQFGTPAGNFYLFTQQLVENTATFQLPGGLVIGQPLFFAVKPLVDQISLNFLDASFNNALELKINFPRKYVATKAKIDGVSIGDNSYTPQFNFSRDRIINIFITVTSTKYVIYLDQVVFRNFEHRMNPAQIKKMFTI</sequence>
<gene>
    <name evidence="5" type="ORF">RRG08_062136</name>
</gene>
<keyword evidence="1 2" id="KW-0430">Lectin</keyword>
<evidence type="ECO:0000256" key="2">
    <source>
        <dbReference type="RuleBase" id="RU102079"/>
    </source>
</evidence>
<keyword evidence="6" id="KW-1185">Reference proteome</keyword>
<evidence type="ECO:0000313" key="5">
    <source>
        <dbReference type="EMBL" id="KAK3751965.1"/>
    </source>
</evidence>
<dbReference type="GO" id="GO:0030246">
    <property type="term" value="F:carbohydrate binding"/>
    <property type="evidence" value="ECO:0007669"/>
    <property type="project" value="UniProtKB-UniRule"/>
</dbReference>
<dbReference type="SUPFAM" id="SSF49899">
    <property type="entry name" value="Concanavalin A-like lectins/glucanases"/>
    <property type="match status" value="1"/>
</dbReference>
<dbReference type="PROSITE" id="PS51304">
    <property type="entry name" value="GALECTIN"/>
    <property type="match status" value="1"/>
</dbReference>
<reference evidence="5" key="1">
    <citation type="journal article" date="2023" name="G3 (Bethesda)">
        <title>A reference genome for the long-term kleptoplast-retaining sea slug Elysia crispata morphotype clarki.</title>
        <authorList>
            <person name="Eastman K.E."/>
            <person name="Pendleton A.L."/>
            <person name="Shaikh M.A."/>
            <person name="Suttiyut T."/>
            <person name="Ogas R."/>
            <person name="Tomko P."/>
            <person name="Gavelis G."/>
            <person name="Widhalm J.R."/>
            <person name="Wisecaver J.H."/>
        </authorList>
    </citation>
    <scope>NUCLEOTIDE SEQUENCE</scope>
    <source>
        <strain evidence="5">ECLA1</strain>
    </source>
</reference>
<dbReference type="EMBL" id="JAWDGP010005802">
    <property type="protein sequence ID" value="KAK3751965.1"/>
    <property type="molecule type" value="Genomic_DNA"/>
</dbReference>
<proteinExistence type="predicted"/>
<protein>
    <recommendedName>
        <fullName evidence="2">Galectin</fullName>
    </recommendedName>
</protein>
<feature type="domain" description="Galectin" evidence="4">
    <location>
        <begin position="121"/>
        <end position="236"/>
    </location>
</feature>
<dbReference type="Proteomes" id="UP001283361">
    <property type="component" value="Unassembled WGS sequence"/>
</dbReference>
<evidence type="ECO:0000313" key="6">
    <source>
        <dbReference type="Proteomes" id="UP001283361"/>
    </source>
</evidence>
<evidence type="ECO:0000256" key="3">
    <source>
        <dbReference type="SAM" id="SignalP"/>
    </source>
</evidence>
<feature type="chain" id="PRO_5042237661" description="Galectin" evidence="3">
    <location>
        <begin position="29"/>
        <end position="236"/>
    </location>
</feature>
<name>A0AAE0YN19_9GAST</name>